<accession>A0AAU8LVQ9</accession>
<proteinExistence type="predicted"/>
<reference evidence="1" key="1">
    <citation type="journal article" date="2024" name="Syst. Appl. Microbiol.">
        <title>First single-strain enrichments of Electrothrix cable bacteria, description of E. aestuarii sp. nov. and E. rattekaaiensis sp. nov., and proposal of a cable bacteria taxonomy following the rules of the SeqCode.</title>
        <authorList>
            <person name="Plum-Jensen L.E."/>
            <person name="Schramm A."/>
            <person name="Marshall I.P.G."/>
        </authorList>
    </citation>
    <scope>NUCLEOTIDE SEQUENCE</scope>
    <source>
        <strain evidence="1">Rat1</strain>
    </source>
</reference>
<dbReference type="KEGG" id="eaj:Q3M24_22365"/>
<reference evidence="1" key="2">
    <citation type="submission" date="2024-06" db="EMBL/GenBank/DDBJ databases">
        <authorList>
            <person name="Plum-Jensen L.E."/>
            <person name="Schramm A."/>
            <person name="Marshall I.P.G."/>
        </authorList>
    </citation>
    <scope>NUCLEOTIDE SEQUENCE</scope>
    <source>
        <strain evidence="1">Rat1</strain>
    </source>
</reference>
<evidence type="ECO:0000313" key="1">
    <source>
        <dbReference type="EMBL" id="XCN72984.1"/>
    </source>
</evidence>
<gene>
    <name evidence="1" type="ORF">Q3M24_22365</name>
</gene>
<protein>
    <submittedName>
        <fullName evidence="1">Uncharacterized protein</fullName>
    </submittedName>
</protein>
<sequence length="226" mass="25689">MQQPMQQHKPSYPYRFIYRFVGQFLFTALLLASSQIAQAMVSEYAEFYIPYQRLQSEEICLQKQIMEAEFGIPLASMMTGIFSPTKTLHQRLGGENEWRNINLLADSTAGIPWDLTFDRYNENGIYDYSFTLDMGPLTAELGDAAEARQKVVDRAKLAIIAIIKTAESMHRAGHFRVWVHFKNLPSQDGLTGSTVYSGKTDWPGWPYTSSSPLYQAYVKEMIGNGC</sequence>
<dbReference type="EMBL" id="CP159373">
    <property type="protein sequence ID" value="XCN72984.1"/>
    <property type="molecule type" value="Genomic_DNA"/>
</dbReference>
<organism evidence="1">
    <name type="scientific">Candidatus Electrothrix aestuarii</name>
    <dbReference type="NCBI Taxonomy" id="3062594"/>
    <lineage>
        <taxon>Bacteria</taxon>
        <taxon>Pseudomonadati</taxon>
        <taxon>Thermodesulfobacteriota</taxon>
        <taxon>Desulfobulbia</taxon>
        <taxon>Desulfobulbales</taxon>
        <taxon>Desulfobulbaceae</taxon>
        <taxon>Candidatus Electrothrix</taxon>
    </lineage>
</organism>
<dbReference type="AlphaFoldDB" id="A0AAU8LVQ9"/>
<name>A0AAU8LVQ9_9BACT</name>